<evidence type="ECO:0000313" key="2">
    <source>
        <dbReference type="EMBL" id="AYJ37355.1"/>
    </source>
</evidence>
<dbReference type="RefSeq" id="WP_021730381.1">
    <property type="nucleotide sequence ID" value="NZ_AVAI01000036.1"/>
</dbReference>
<evidence type="ECO:0000313" key="4">
    <source>
        <dbReference type="Proteomes" id="UP000236162"/>
    </source>
</evidence>
<dbReference type="Proteomes" id="UP000236162">
    <property type="component" value="Unassembled WGS sequence"/>
</dbReference>
<dbReference type="EMBL" id="CP032744">
    <property type="protein sequence ID" value="AYJ37355.1"/>
    <property type="molecule type" value="Genomic_DNA"/>
</dbReference>
<name>A0AAD0X6L3_9LACO</name>
<keyword evidence="4" id="KW-1185">Reference proteome</keyword>
<dbReference type="Pfam" id="PF13556">
    <property type="entry name" value="HTH_30"/>
    <property type="match status" value="1"/>
</dbReference>
<dbReference type="Proteomes" id="UP000277896">
    <property type="component" value="Chromosome"/>
</dbReference>
<dbReference type="EMBL" id="BDOR01000002">
    <property type="protein sequence ID" value="GBF01094.1"/>
    <property type="molecule type" value="Genomic_DNA"/>
</dbReference>
<evidence type="ECO:0000313" key="3">
    <source>
        <dbReference type="EMBL" id="GBF01094.1"/>
    </source>
</evidence>
<organism evidence="2 5">
    <name type="scientific">Lactiplantibacillus paraplantarum</name>
    <dbReference type="NCBI Taxonomy" id="60520"/>
    <lineage>
        <taxon>Bacteria</taxon>
        <taxon>Bacillati</taxon>
        <taxon>Bacillota</taxon>
        <taxon>Bacilli</taxon>
        <taxon>Lactobacillales</taxon>
        <taxon>Lactobacillaceae</taxon>
        <taxon>Lactiplantibacillus</taxon>
    </lineage>
</organism>
<feature type="domain" description="PucR C-terminal helix-turn-helix" evidence="1">
    <location>
        <begin position="432"/>
        <end position="489"/>
    </location>
</feature>
<reference evidence="3 4" key="1">
    <citation type="submission" date="2017-04" db="EMBL/GenBank/DDBJ databases">
        <title>In vitro and in silico characterization of Lactobacillus paraplantarum D2-1, a starter culture for soymilk fermentation.</title>
        <authorList>
            <person name="Endo A."/>
            <person name="Sasaki F."/>
            <person name="Maeno S."/>
            <person name="Kanesaki Y."/>
            <person name="Kubota E."/>
            <person name="Torres G.A."/>
            <person name="Tomita S."/>
            <person name="Nakagawa J."/>
        </authorList>
    </citation>
    <scope>NUCLEOTIDE SEQUENCE [LARGE SCALE GENOMIC DNA]</scope>
    <source>
        <strain evidence="3 4">D2-1</strain>
    </source>
</reference>
<sequence length="511" mass="57621">MQLKPLLRQLAAAFEVNIDTKFTHNPEVTHVQFVDMTEALMVHRLYLQPESSQIVRLSYSWHGHRRTVGVVNLGVRLTTVIAAQNQLLKLLMTLGKCLHHDIQIQAAINQLAINAITADFDTTLAQAVRLLKNPLAIIDLNGEILTRSHTTQLNGTSIHAAVETNRVGQWLLDHGFAPDTPDFLTQVYVAEDRLSAGPMLITPLANGTEPIGYLVMPALNQPLNDQQALLINAIGQVIAGSLVKNQIMPTAESQRDRLLNLLLTERQGGTFADQFAEQHVQLPTAMVLIRCEPLADQAPMILQQRLQYLMLPRFKQVLVSTYHQQCMALISIGLAAYNQNQFKIALQQITKQADCRLIVSQHYVNPEDTFAAYTVCERTAQLKTGRGRVIFCEDQFYNLALARVNHLEILPFFINPALRLLLAYDQQNHAELLPTLDAYLHATCNLTRTAKQLYVHPNTLRNRLQHISELTGCDLRDAETCFKLAASFKLQQFLVQHQYQYRPDIPIPTQD</sequence>
<dbReference type="InterPro" id="IPR025736">
    <property type="entry name" value="PucR_C-HTH_dom"/>
</dbReference>
<evidence type="ECO:0000259" key="1">
    <source>
        <dbReference type="Pfam" id="PF13556"/>
    </source>
</evidence>
<dbReference type="Gene3D" id="1.10.10.2840">
    <property type="entry name" value="PucR C-terminal helix-turn-helix domain"/>
    <property type="match status" value="1"/>
</dbReference>
<reference evidence="2 5" key="2">
    <citation type="submission" date="2018-10" db="EMBL/GenBank/DDBJ databases">
        <title>Genome seuquencing of Lactobacillus species.</title>
        <authorList>
            <person name="Baek C."/>
            <person name="Yi H."/>
        </authorList>
    </citation>
    <scope>NUCLEOTIDE SEQUENCE [LARGE SCALE GENOMIC DNA]</scope>
    <source>
        <strain evidence="2 5">DSM 10667</strain>
    </source>
</reference>
<dbReference type="InterPro" id="IPR051448">
    <property type="entry name" value="CdaR-like_regulators"/>
</dbReference>
<accession>A0AAD0X6L3</accession>
<protein>
    <submittedName>
        <fullName evidence="3">Polyketide synthase regulator</fullName>
    </submittedName>
    <submittedName>
        <fullName evidence="2">PucR family transcriptional regulator</fullName>
    </submittedName>
</protein>
<gene>
    <name evidence="2" type="ORF">LP667_00270</name>
    <name evidence="3" type="ORF">LPPLD21_00598</name>
</gene>
<dbReference type="InterPro" id="IPR042070">
    <property type="entry name" value="PucR_C-HTH_sf"/>
</dbReference>
<dbReference type="AlphaFoldDB" id="A0AAD0X6L3"/>
<evidence type="ECO:0000313" key="5">
    <source>
        <dbReference type="Proteomes" id="UP000277896"/>
    </source>
</evidence>
<proteinExistence type="predicted"/>
<dbReference type="PANTHER" id="PTHR33744">
    <property type="entry name" value="CARBOHYDRATE DIACID REGULATOR"/>
    <property type="match status" value="1"/>
</dbReference>